<reference evidence="2 3" key="1">
    <citation type="submission" date="2019-11" db="EMBL/GenBank/DDBJ databases">
        <title>Nocardia sp. nov. CT2-14 isolated from soil.</title>
        <authorList>
            <person name="Kanchanasin P."/>
            <person name="Tanasupawat S."/>
            <person name="Yuki M."/>
            <person name="Kudo T."/>
        </authorList>
    </citation>
    <scope>NUCLEOTIDE SEQUENCE [LARGE SCALE GENOMIC DNA]</scope>
    <source>
        <strain evidence="2 3">CT2-14</strain>
    </source>
</reference>
<evidence type="ECO:0000313" key="3">
    <source>
        <dbReference type="Proteomes" id="UP000432464"/>
    </source>
</evidence>
<accession>A0A6I3L6P7</accession>
<proteinExistence type="predicted"/>
<evidence type="ECO:0000256" key="1">
    <source>
        <dbReference type="SAM" id="SignalP"/>
    </source>
</evidence>
<dbReference type="PROSITE" id="PS51257">
    <property type="entry name" value="PROKAR_LIPOPROTEIN"/>
    <property type="match status" value="1"/>
</dbReference>
<dbReference type="AlphaFoldDB" id="A0A6I3L6P7"/>
<sequence>MRRRWKLAGGPPVLALALVLTGCGAAEDSPPVVVSSLGPVTATATPAPAKPFPTAATAPLSPLSSAAAAPSVDPLADQALIDHTEWTDDIDGRRLRIYPTQAGRTDIFPAAGERAWQEVLALAPDADTPGMYDQFRCHWVWARAVAPDKTSWNIEPWRPAVGYDATVAAMCNPGGPER</sequence>
<dbReference type="Pfam" id="PF10783">
    <property type="entry name" value="DUF2599"/>
    <property type="match status" value="1"/>
</dbReference>
<organism evidence="2 3">
    <name type="scientific">Nocardia aurantiaca</name>
    <dbReference type="NCBI Taxonomy" id="2675850"/>
    <lineage>
        <taxon>Bacteria</taxon>
        <taxon>Bacillati</taxon>
        <taxon>Actinomycetota</taxon>
        <taxon>Actinomycetes</taxon>
        <taxon>Mycobacteriales</taxon>
        <taxon>Nocardiaceae</taxon>
        <taxon>Nocardia</taxon>
    </lineage>
</organism>
<evidence type="ECO:0000313" key="2">
    <source>
        <dbReference type="EMBL" id="MTE16354.1"/>
    </source>
</evidence>
<dbReference type="Proteomes" id="UP000432464">
    <property type="component" value="Unassembled WGS sequence"/>
</dbReference>
<gene>
    <name evidence="2" type="ORF">GLP40_26765</name>
</gene>
<keyword evidence="3" id="KW-1185">Reference proteome</keyword>
<name>A0A6I3L6P7_9NOCA</name>
<dbReference type="EMBL" id="WMBB01000014">
    <property type="protein sequence ID" value="MTE16354.1"/>
    <property type="molecule type" value="Genomic_DNA"/>
</dbReference>
<feature type="chain" id="PRO_5026078875" evidence="1">
    <location>
        <begin position="26"/>
        <end position="178"/>
    </location>
</feature>
<comment type="caution">
    <text evidence="2">The sequence shown here is derived from an EMBL/GenBank/DDBJ whole genome shotgun (WGS) entry which is preliminary data.</text>
</comment>
<keyword evidence="1" id="KW-0732">Signal</keyword>
<dbReference type="InterPro" id="IPR019719">
    <property type="entry name" value="DUF2599"/>
</dbReference>
<protein>
    <submittedName>
        <fullName evidence="2">DUF2599 domain-containing protein</fullName>
    </submittedName>
</protein>
<feature type="signal peptide" evidence="1">
    <location>
        <begin position="1"/>
        <end position="25"/>
    </location>
</feature>